<keyword evidence="3" id="KW-1185">Reference proteome</keyword>
<evidence type="ECO:0000313" key="2">
    <source>
        <dbReference type="EMBL" id="MED6179106.1"/>
    </source>
</evidence>
<protein>
    <submittedName>
        <fullName evidence="2">Uncharacterized protein</fullName>
    </submittedName>
</protein>
<reference evidence="2 3" key="1">
    <citation type="journal article" date="2023" name="Plants (Basel)">
        <title>Bridging the Gap: Combining Genomics and Transcriptomics Approaches to Understand Stylosanthes scabra, an Orphan Legume from the Brazilian Caatinga.</title>
        <authorList>
            <person name="Ferreira-Neto J.R.C."/>
            <person name="da Silva M.D."/>
            <person name="Binneck E."/>
            <person name="de Melo N.F."/>
            <person name="da Silva R.H."/>
            <person name="de Melo A.L.T.M."/>
            <person name="Pandolfi V."/>
            <person name="Bustamante F.O."/>
            <person name="Brasileiro-Vidal A.C."/>
            <person name="Benko-Iseppon A.M."/>
        </authorList>
    </citation>
    <scope>NUCLEOTIDE SEQUENCE [LARGE SCALE GENOMIC DNA]</scope>
    <source>
        <tissue evidence="2">Leaves</tissue>
    </source>
</reference>
<evidence type="ECO:0000313" key="3">
    <source>
        <dbReference type="Proteomes" id="UP001341840"/>
    </source>
</evidence>
<feature type="compositionally biased region" description="Pro residues" evidence="1">
    <location>
        <begin position="55"/>
        <end position="71"/>
    </location>
</feature>
<accession>A0ABU6W137</accession>
<dbReference type="Proteomes" id="UP001341840">
    <property type="component" value="Unassembled WGS sequence"/>
</dbReference>
<dbReference type="EMBL" id="JASCZI010161078">
    <property type="protein sequence ID" value="MED6179106.1"/>
    <property type="molecule type" value="Genomic_DNA"/>
</dbReference>
<name>A0ABU6W137_9FABA</name>
<proteinExistence type="predicted"/>
<evidence type="ECO:0000256" key="1">
    <source>
        <dbReference type="SAM" id="MobiDB-lite"/>
    </source>
</evidence>
<feature type="compositionally biased region" description="Basic and acidic residues" evidence="1">
    <location>
        <begin position="1"/>
        <end position="18"/>
    </location>
</feature>
<gene>
    <name evidence="2" type="ORF">PIB30_114107</name>
</gene>
<comment type="caution">
    <text evidence="2">The sequence shown here is derived from an EMBL/GenBank/DDBJ whole genome shotgun (WGS) entry which is preliminary data.</text>
</comment>
<feature type="non-terminal residue" evidence="2">
    <location>
        <position position="1"/>
    </location>
</feature>
<feature type="region of interest" description="Disordered" evidence="1">
    <location>
        <begin position="1"/>
        <end position="93"/>
    </location>
</feature>
<organism evidence="2 3">
    <name type="scientific">Stylosanthes scabra</name>
    <dbReference type="NCBI Taxonomy" id="79078"/>
    <lineage>
        <taxon>Eukaryota</taxon>
        <taxon>Viridiplantae</taxon>
        <taxon>Streptophyta</taxon>
        <taxon>Embryophyta</taxon>
        <taxon>Tracheophyta</taxon>
        <taxon>Spermatophyta</taxon>
        <taxon>Magnoliopsida</taxon>
        <taxon>eudicotyledons</taxon>
        <taxon>Gunneridae</taxon>
        <taxon>Pentapetalae</taxon>
        <taxon>rosids</taxon>
        <taxon>fabids</taxon>
        <taxon>Fabales</taxon>
        <taxon>Fabaceae</taxon>
        <taxon>Papilionoideae</taxon>
        <taxon>50 kb inversion clade</taxon>
        <taxon>dalbergioids sensu lato</taxon>
        <taxon>Dalbergieae</taxon>
        <taxon>Pterocarpus clade</taxon>
        <taxon>Stylosanthes</taxon>
    </lineage>
</organism>
<sequence length="93" mass="10146">AERMSLHGREMEMLEQHQARKRSCPMGTCLGPDGHHGTEPRHRQRARPDSHTLAAPPPAPHQRAQPHPPQPSSISCADHDGSTCPSQGPPAWA</sequence>
<feature type="compositionally biased region" description="Basic and acidic residues" evidence="1">
    <location>
        <begin position="33"/>
        <end position="50"/>
    </location>
</feature>